<evidence type="ECO:0000313" key="2">
    <source>
        <dbReference type="EMBL" id="CAG8533574.1"/>
    </source>
</evidence>
<dbReference type="EMBL" id="CAJVPS010001320">
    <property type="protein sequence ID" value="CAG8533574.1"/>
    <property type="molecule type" value="Genomic_DNA"/>
</dbReference>
<evidence type="ECO:0000256" key="1">
    <source>
        <dbReference type="SAM" id="MobiDB-lite"/>
    </source>
</evidence>
<comment type="caution">
    <text evidence="2">The sequence shown here is derived from an EMBL/GenBank/DDBJ whole genome shotgun (WGS) entry which is preliminary data.</text>
</comment>
<feature type="region of interest" description="Disordered" evidence="1">
    <location>
        <begin position="269"/>
        <end position="306"/>
    </location>
</feature>
<evidence type="ECO:0000313" key="3">
    <source>
        <dbReference type="Proteomes" id="UP000789508"/>
    </source>
</evidence>
<dbReference type="OrthoDB" id="2406036at2759"/>
<feature type="region of interest" description="Disordered" evidence="1">
    <location>
        <begin position="21"/>
        <end position="56"/>
    </location>
</feature>
<feature type="compositionally biased region" description="Polar residues" evidence="1">
    <location>
        <begin position="284"/>
        <end position="297"/>
    </location>
</feature>
<feature type="region of interest" description="Disordered" evidence="1">
    <location>
        <begin position="163"/>
        <end position="198"/>
    </location>
</feature>
<sequence length="350" mass="39110">MKRNNSGLLAKSIFNRNRYNKNENVTHDNNSFAVDTKKSRPNKSTLKDSFRKTSSNNKIKNNRKKVNSAMIASTTTTPPESTTVTNKLIQNNERKSNNSRKRFSLGKRLKKATKNLTMVKENELSNSPTEMEKVSMLNDKSENLLPHKLPPTISTILDVNITTDSSSPSKKEDKDFLSATSPTAHSEIKSSSNIASPTNSGLRYESLMPSPSAIHVNINQNKIDYNGASDSCENNKKKKQRPKSANGFLFSTQQLAYSFFRRNRNRSSSMSSINQVSEVPDALSSKSPGNTNQQSEPILTYESFPDPNSEDFIDVVRWDLPDKISATEDAGGVLQMIEFDDIFVNGIRVN</sequence>
<organism evidence="2 3">
    <name type="scientific">Ambispora leptoticha</name>
    <dbReference type="NCBI Taxonomy" id="144679"/>
    <lineage>
        <taxon>Eukaryota</taxon>
        <taxon>Fungi</taxon>
        <taxon>Fungi incertae sedis</taxon>
        <taxon>Mucoromycota</taxon>
        <taxon>Glomeromycotina</taxon>
        <taxon>Glomeromycetes</taxon>
        <taxon>Archaeosporales</taxon>
        <taxon>Ambisporaceae</taxon>
        <taxon>Ambispora</taxon>
    </lineage>
</organism>
<keyword evidence="3" id="KW-1185">Reference proteome</keyword>
<dbReference type="AlphaFoldDB" id="A0A9N9AHT2"/>
<proteinExistence type="predicted"/>
<dbReference type="Proteomes" id="UP000789508">
    <property type="component" value="Unassembled WGS sequence"/>
</dbReference>
<reference evidence="2" key="1">
    <citation type="submission" date="2021-06" db="EMBL/GenBank/DDBJ databases">
        <authorList>
            <person name="Kallberg Y."/>
            <person name="Tangrot J."/>
            <person name="Rosling A."/>
        </authorList>
    </citation>
    <scope>NUCLEOTIDE SEQUENCE</scope>
    <source>
        <strain evidence="2">FL130A</strain>
    </source>
</reference>
<gene>
    <name evidence="2" type="ORF">ALEPTO_LOCUS5057</name>
</gene>
<accession>A0A9N9AHT2</accession>
<name>A0A9N9AHT2_9GLOM</name>
<protein>
    <submittedName>
        <fullName evidence="2">3069_t:CDS:1</fullName>
    </submittedName>
</protein>
<feature type="compositionally biased region" description="Polar residues" evidence="1">
    <location>
        <begin position="178"/>
        <end position="198"/>
    </location>
</feature>